<evidence type="ECO:0000256" key="1">
    <source>
        <dbReference type="ARBA" id="ARBA00009364"/>
    </source>
</evidence>
<keyword evidence="3" id="KW-0687">Ribonucleoprotein</keyword>
<dbReference type="GO" id="GO:0003735">
    <property type="term" value="F:structural constituent of ribosome"/>
    <property type="evidence" value="ECO:0007669"/>
    <property type="project" value="InterPro"/>
</dbReference>
<comment type="similarity">
    <text evidence="1">Belongs to the eukaryotic ribosomal protein eL42 family.</text>
</comment>
<evidence type="ECO:0000256" key="2">
    <source>
        <dbReference type="ARBA" id="ARBA00022980"/>
    </source>
</evidence>
<protein>
    <submittedName>
        <fullName evidence="4">Uncharacterized protein</fullName>
    </submittedName>
</protein>
<dbReference type="Gene3D" id="3.10.450.80">
    <property type="match status" value="1"/>
</dbReference>
<feature type="non-terminal residue" evidence="4">
    <location>
        <position position="1"/>
    </location>
</feature>
<dbReference type="GO" id="GO:0006412">
    <property type="term" value="P:translation"/>
    <property type="evidence" value="ECO:0007669"/>
    <property type="project" value="InterPro"/>
</dbReference>
<dbReference type="InterPro" id="IPR000552">
    <property type="entry name" value="Ribosomal_eL44"/>
</dbReference>
<dbReference type="PANTHER" id="PTHR10369">
    <property type="entry name" value="60S RIBOSOMAL PROTEIN L36A/L44"/>
    <property type="match status" value="1"/>
</dbReference>
<dbReference type="InterPro" id="IPR011332">
    <property type="entry name" value="Ribosomal_zn-bd"/>
</dbReference>
<dbReference type="EMBL" id="CAAGRJ010014702">
    <property type="protein sequence ID" value="VFV30830.1"/>
    <property type="molecule type" value="Genomic_DNA"/>
</dbReference>
<reference evidence="4 5" key="1">
    <citation type="submission" date="2019-01" db="EMBL/GenBank/DDBJ databases">
        <authorList>
            <person name="Alioto T."/>
            <person name="Alioto T."/>
        </authorList>
    </citation>
    <scope>NUCLEOTIDE SEQUENCE [LARGE SCALE GENOMIC DNA]</scope>
</reference>
<name>A0A485NBY1_LYNPA</name>
<evidence type="ECO:0000313" key="4">
    <source>
        <dbReference type="EMBL" id="VFV30830.1"/>
    </source>
</evidence>
<dbReference type="AlphaFoldDB" id="A0A485NBY1"/>
<dbReference type="GO" id="GO:0005840">
    <property type="term" value="C:ribosome"/>
    <property type="evidence" value="ECO:0007669"/>
    <property type="project" value="UniProtKB-KW"/>
</dbReference>
<gene>
    <name evidence="4" type="ORF">LYPA_23C020109</name>
</gene>
<keyword evidence="5" id="KW-1185">Reference proteome</keyword>
<keyword evidence="2" id="KW-0689">Ribosomal protein</keyword>
<dbReference type="Proteomes" id="UP000386466">
    <property type="component" value="Unassembled WGS sequence"/>
</dbReference>
<sequence>IFFTHDDSILANMVNVPKTHKTFCNKCGKHQPHKVTEYKKAKILFMPRERGILTGNRVATVGKLGQFSRNRLKRR</sequence>
<dbReference type="InterPro" id="IPR053708">
    <property type="entry name" value="Ribosomal_LSU_eL42"/>
</dbReference>
<organism evidence="4 5">
    <name type="scientific">Lynx pardinus</name>
    <name type="common">Iberian lynx</name>
    <name type="synonym">Felis pardina</name>
    <dbReference type="NCBI Taxonomy" id="191816"/>
    <lineage>
        <taxon>Eukaryota</taxon>
        <taxon>Metazoa</taxon>
        <taxon>Chordata</taxon>
        <taxon>Craniata</taxon>
        <taxon>Vertebrata</taxon>
        <taxon>Euteleostomi</taxon>
        <taxon>Mammalia</taxon>
        <taxon>Eutheria</taxon>
        <taxon>Laurasiatheria</taxon>
        <taxon>Carnivora</taxon>
        <taxon>Feliformia</taxon>
        <taxon>Felidae</taxon>
        <taxon>Felinae</taxon>
        <taxon>Lynx</taxon>
    </lineage>
</organism>
<proteinExistence type="inferred from homology"/>
<evidence type="ECO:0000313" key="5">
    <source>
        <dbReference type="Proteomes" id="UP000386466"/>
    </source>
</evidence>
<dbReference type="GO" id="GO:1990904">
    <property type="term" value="C:ribonucleoprotein complex"/>
    <property type="evidence" value="ECO:0007669"/>
    <property type="project" value="UniProtKB-KW"/>
</dbReference>
<dbReference type="SUPFAM" id="SSF57829">
    <property type="entry name" value="Zn-binding ribosomal proteins"/>
    <property type="match status" value="1"/>
</dbReference>
<evidence type="ECO:0000256" key="3">
    <source>
        <dbReference type="ARBA" id="ARBA00023274"/>
    </source>
</evidence>
<accession>A0A485NBY1</accession>